<evidence type="ECO:0000313" key="6">
    <source>
        <dbReference type="EMBL" id="CAB4026988.1"/>
    </source>
</evidence>
<dbReference type="InterPro" id="IPR012317">
    <property type="entry name" value="Poly(ADP-ribose)pol_cat_dom"/>
</dbReference>
<reference evidence="6" key="1">
    <citation type="submission" date="2020-04" db="EMBL/GenBank/DDBJ databases">
        <authorList>
            <person name="Alioto T."/>
            <person name="Alioto T."/>
            <person name="Gomez Garrido J."/>
        </authorList>
    </citation>
    <scope>NUCLEOTIDE SEQUENCE</scope>
    <source>
        <strain evidence="6">A484AB</strain>
    </source>
</reference>
<protein>
    <submittedName>
        <fullName evidence="6">Poly [ADP-ribose] polymerase 14-like</fullName>
    </submittedName>
</protein>
<dbReference type="AlphaFoldDB" id="A0A6S7J8S6"/>
<dbReference type="EMBL" id="CACRXK020014531">
    <property type="protein sequence ID" value="CAB4026988.1"/>
    <property type="molecule type" value="Genomic_DNA"/>
</dbReference>
<evidence type="ECO:0000256" key="4">
    <source>
        <dbReference type="ARBA" id="ARBA00023027"/>
    </source>
</evidence>
<keyword evidence="2" id="KW-0328">Glycosyltransferase</keyword>
<dbReference type="PANTHER" id="PTHR14453:SF107">
    <property type="entry name" value="POLY [ADP-RIBOSE] POLYMERASE"/>
    <property type="match status" value="1"/>
</dbReference>
<keyword evidence="4" id="KW-0520">NAD</keyword>
<dbReference type="Proteomes" id="UP001152795">
    <property type="component" value="Unassembled WGS sequence"/>
</dbReference>
<dbReference type="GO" id="GO:0070212">
    <property type="term" value="P:protein poly-ADP-ribosylation"/>
    <property type="evidence" value="ECO:0007669"/>
    <property type="project" value="TreeGrafter"/>
</dbReference>
<keyword evidence="5" id="KW-0539">Nucleus</keyword>
<keyword evidence="3" id="KW-0808">Transferase</keyword>
<keyword evidence="7" id="KW-1185">Reference proteome</keyword>
<sequence>GCDFKMYIAKVLVGESTIGKDGMKAPPSRNDRNNPGLQFDSLVDKINDPSIFVIFQDNQHYPEYLVSFKQRK</sequence>
<dbReference type="InterPro" id="IPR052056">
    <property type="entry name" value="Mono-ARTD/PARP"/>
</dbReference>
<evidence type="ECO:0000256" key="1">
    <source>
        <dbReference type="ARBA" id="ARBA00004123"/>
    </source>
</evidence>
<evidence type="ECO:0000256" key="3">
    <source>
        <dbReference type="ARBA" id="ARBA00022679"/>
    </source>
</evidence>
<dbReference type="SUPFAM" id="SSF56399">
    <property type="entry name" value="ADP-ribosylation"/>
    <property type="match status" value="1"/>
</dbReference>
<organism evidence="6 7">
    <name type="scientific">Paramuricea clavata</name>
    <name type="common">Red gorgonian</name>
    <name type="synonym">Violescent sea-whip</name>
    <dbReference type="NCBI Taxonomy" id="317549"/>
    <lineage>
        <taxon>Eukaryota</taxon>
        <taxon>Metazoa</taxon>
        <taxon>Cnidaria</taxon>
        <taxon>Anthozoa</taxon>
        <taxon>Octocorallia</taxon>
        <taxon>Malacalcyonacea</taxon>
        <taxon>Plexauridae</taxon>
        <taxon>Paramuricea</taxon>
    </lineage>
</organism>
<dbReference type="GO" id="GO:0003950">
    <property type="term" value="F:NAD+ poly-ADP-ribosyltransferase activity"/>
    <property type="evidence" value="ECO:0007669"/>
    <property type="project" value="InterPro"/>
</dbReference>
<evidence type="ECO:0000256" key="2">
    <source>
        <dbReference type="ARBA" id="ARBA00022676"/>
    </source>
</evidence>
<dbReference type="GO" id="GO:0003714">
    <property type="term" value="F:transcription corepressor activity"/>
    <property type="evidence" value="ECO:0007669"/>
    <property type="project" value="TreeGrafter"/>
</dbReference>
<evidence type="ECO:0000256" key="5">
    <source>
        <dbReference type="ARBA" id="ARBA00023242"/>
    </source>
</evidence>
<dbReference type="GO" id="GO:0010629">
    <property type="term" value="P:negative regulation of gene expression"/>
    <property type="evidence" value="ECO:0007669"/>
    <property type="project" value="TreeGrafter"/>
</dbReference>
<comment type="caution">
    <text evidence="6">The sequence shown here is derived from an EMBL/GenBank/DDBJ whole genome shotgun (WGS) entry which is preliminary data.</text>
</comment>
<dbReference type="GO" id="GO:0005634">
    <property type="term" value="C:nucleus"/>
    <property type="evidence" value="ECO:0007669"/>
    <property type="project" value="UniProtKB-SubCell"/>
</dbReference>
<dbReference type="Gene3D" id="3.90.228.10">
    <property type="match status" value="1"/>
</dbReference>
<dbReference type="PANTHER" id="PTHR14453">
    <property type="entry name" value="PARP/ZINC FINGER CCCH TYPE DOMAIN CONTAINING PROTEIN"/>
    <property type="match status" value="1"/>
</dbReference>
<evidence type="ECO:0000313" key="7">
    <source>
        <dbReference type="Proteomes" id="UP001152795"/>
    </source>
</evidence>
<dbReference type="PROSITE" id="PS51059">
    <property type="entry name" value="PARP_CATALYTIC"/>
    <property type="match status" value="1"/>
</dbReference>
<proteinExistence type="predicted"/>
<dbReference type="OrthoDB" id="6133115at2759"/>
<gene>
    <name evidence="6" type="ORF">PACLA_8A064551</name>
</gene>
<name>A0A6S7J8S6_PARCT</name>
<comment type="subcellular location">
    <subcellularLocation>
        <location evidence="1">Nucleus</location>
    </subcellularLocation>
</comment>
<accession>A0A6S7J8S6</accession>
<feature type="non-terminal residue" evidence="6">
    <location>
        <position position="1"/>
    </location>
</feature>
<dbReference type="GO" id="GO:1990404">
    <property type="term" value="F:NAD+-protein mono-ADP-ribosyltransferase activity"/>
    <property type="evidence" value="ECO:0007669"/>
    <property type="project" value="TreeGrafter"/>
</dbReference>
<dbReference type="GO" id="GO:0005737">
    <property type="term" value="C:cytoplasm"/>
    <property type="evidence" value="ECO:0007669"/>
    <property type="project" value="TreeGrafter"/>
</dbReference>